<proteinExistence type="inferred from homology"/>
<dbReference type="PROSITE" id="PS01219">
    <property type="entry name" value="AMMONIUM_TRANSP"/>
    <property type="match status" value="1"/>
</dbReference>
<keyword evidence="12" id="KW-1185">Reference proteome</keyword>
<keyword evidence="9" id="KW-0732">Signal</keyword>
<dbReference type="PANTHER" id="PTHR11730:SF62">
    <property type="entry name" value="AMMONIUM TRANSPORTER SLL1017-RELATED"/>
    <property type="match status" value="1"/>
</dbReference>
<dbReference type="PANTHER" id="PTHR11730">
    <property type="entry name" value="AMMONIUM TRANSPORTER"/>
    <property type="match status" value="1"/>
</dbReference>
<feature type="signal peptide" evidence="9">
    <location>
        <begin position="1"/>
        <end position="23"/>
    </location>
</feature>
<feature type="transmembrane region" description="Helical" evidence="8">
    <location>
        <begin position="129"/>
        <end position="148"/>
    </location>
</feature>
<organism evidence="11 12">
    <name type="scientific">Parvularcula lutaonensis</name>
    <dbReference type="NCBI Taxonomy" id="491923"/>
    <lineage>
        <taxon>Bacteria</taxon>
        <taxon>Pseudomonadati</taxon>
        <taxon>Pseudomonadota</taxon>
        <taxon>Alphaproteobacteria</taxon>
        <taxon>Parvularculales</taxon>
        <taxon>Parvularculaceae</taxon>
        <taxon>Parvularcula</taxon>
    </lineage>
</organism>
<keyword evidence="5 8" id="KW-1133">Transmembrane helix</keyword>
<dbReference type="InterPro" id="IPR024041">
    <property type="entry name" value="NH4_transpt_AmtB-like_dom"/>
</dbReference>
<dbReference type="SUPFAM" id="SSF111352">
    <property type="entry name" value="Ammonium transporter"/>
    <property type="match status" value="1"/>
</dbReference>
<dbReference type="InterPro" id="IPR018047">
    <property type="entry name" value="Ammonium_transpt_CS"/>
</dbReference>
<dbReference type="Pfam" id="PF00909">
    <property type="entry name" value="Ammonium_transp"/>
    <property type="match status" value="1"/>
</dbReference>
<evidence type="ECO:0000313" key="11">
    <source>
        <dbReference type="EMBL" id="MFC3303344.1"/>
    </source>
</evidence>
<comment type="caution">
    <text evidence="11">The sequence shown here is derived from an EMBL/GenBank/DDBJ whole genome shotgun (WGS) entry which is preliminary data.</text>
</comment>
<evidence type="ECO:0000256" key="3">
    <source>
        <dbReference type="ARBA" id="ARBA00022448"/>
    </source>
</evidence>
<dbReference type="Gene3D" id="1.10.3430.10">
    <property type="entry name" value="Ammonium transporter AmtB like domains"/>
    <property type="match status" value="1"/>
</dbReference>
<evidence type="ECO:0000256" key="9">
    <source>
        <dbReference type="SAM" id="SignalP"/>
    </source>
</evidence>
<feature type="transmembrane region" description="Helical" evidence="8">
    <location>
        <begin position="77"/>
        <end position="96"/>
    </location>
</feature>
<feature type="transmembrane region" description="Helical" evidence="8">
    <location>
        <begin position="153"/>
        <end position="170"/>
    </location>
</feature>
<feature type="transmembrane region" description="Helical" evidence="8">
    <location>
        <begin position="348"/>
        <end position="369"/>
    </location>
</feature>
<feature type="transmembrane region" description="Helical" evidence="8">
    <location>
        <begin position="298"/>
        <end position="315"/>
    </location>
</feature>
<evidence type="ECO:0000256" key="5">
    <source>
        <dbReference type="ARBA" id="ARBA00022989"/>
    </source>
</evidence>
<feature type="transmembrane region" description="Helical" evidence="8">
    <location>
        <begin position="190"/>
        <end position="210"/>
    </location>
</feature>
<keyword evidence="3" id="KW-0813">Transport</keyword>
<dbReference type="RefSeq" id="WP_189575820.1">
    <property type="nucleotide sequence ID" value="NZ_BMXU01000002.1"/>
</dbReference>
<protein>
    <submittedName>
        <fullName evidence="11">Ammonium transporter</fullName>
    </submittedName>
</protein>
<evidence type="ECO:0000256" key="6">
    <source>
        <dbReference type="ARBA" id="ARBA00023136"/>
    </source>
</evidence>
<evidence type="ECO:0000256" key="4">
    <source>
        <dbReference type="ARBA" id="ARBA00022692"/>
    </source>
</evidence>
<evidence type="ECO:0000256" key="2">
    <source>
        <dbReference type="ARBA" id="ARBA00005887"/>
    </source>
</evidence>
<dbReference type="Proteomes" id="UP001595607">
    <property type="component" value="Unassembled WGS sequence"/>
</dbReference>
<feature type="transmembrane region" description="Helical" evidence="8">
    <location>
        <begin position="375"/>
        <end position="400"/>
    </location>
</feature>
<dbReference type="EMBL" id="JBHRVA010000003">
    <property type="protein sequence ID" value="MFC3303344.1"/>
    <property type="molecule type" value="Genomic_DNA"/>
</dbReference>
<comment type="similarity">
    <text evidence="2">Belongs to the ammonia transporter channel (TC 1.A.11.2) family.</text>
</comment>
<evidence type="ECO:0000256" key="7">
    <source>
        <dbReference type="ARBA" id="ARBA00023177"/>
    </source>
</evidence>
<feature type="transmembrane region" description="Helical" evidence="8">
    <location>
        <begin position="231"/>
        <end position="248"/>
    </location>
</feature>
<feature type="chain" id="PRO_5047420548" evidence="9">
    <location>
        <begin position="24"/>
        <end position="456"/>
    </location>
</feature>
<keyword evidence="7" id="KW-0924">Ammonia transport</keyword>
<gene>
    <name evidence="11" type="ORF">ACFONP_11445</name>
</gene>
<name>A0ABV7MD15_9PROT</name>
<sequence length="456" mass="47178">MRRTLLWLSAGAALLFSTGTAAAQEASQVAPETAFVFNTFLFLIAGMVVMFMAAGFCMLEVGLVRSKNAGVICLKNIALYSIAGLMFWFIGYNLAYPGEFNGVLGFAGAFWNPADEAPLDTGYAASSDWYFQMVFVATAASIVSGTLAERIKLWPFLAFVAVLTGVIYPIQASWEWGSGWLDNLGFSDFAGSTLVHSVGGWAALAGVLLLGPRTGKYGPNGEVVAMPGSNLPLATLGTFILWFGWFGFNGGSVLALGSLDAATQVADVFVNTNIAAASGVLGAMVVSQVLFSRPVLPFALNGAIGGLVAITAEPLTPSLPLAAFIGVLGGVTVVFGTLLLDKLKIDDVVGAIPAHLFAGVLGTLVVPLSNPEASFGVQLLGVVSIGAFVFLVSLAVWAALKYTIGIRACDKSQEDGLDRAEMGISAYPEFSLNGAADVTATHVSTGPDTGLAGASA</sequence>
<feature type="domain" description="Ammonium transporter AmtB-like" evidence="10">
    <location>
        <begin position="42"/>
        <end position="427"/>
    </location>
</feature>
<feature type="transmembrane region" description="Helical" evidence="8">
    <location>
        <begin position="268"/>
        <end position="291"/>
    </location>
</feature>
<feature type="transmembrane region" description="Helical" evidence="8">
    <location>
        <begin position="321"/>
        <end position="341"/>
    </location>
</feature>
<comment type="subcellular location">
    <subcellularLocation>
        <location evidence="1">Membrane</location>
        <topology evidence="1">Multi-pass membrane protein</topology>
    </subcellularLocation>
</comment>
<dbReference type="NCBIfam" id="TIGR03644">
    <property type="entry name" value="marine_trans_1"/>
    <property type="match status" value="1"/>
</dbReference>
<evidence type="ECO:0000256" key="1">
    <source>
        <dbReference type="ARBA" id="ARBA00004141"/>
    </source>
</evidence>
<accession>A0ABV7MD15</accession>
<evidence type="ECO:0000256" key="8">
    <source>
        <dbReference type="SAM" id="Phobius"/>
    </source>
</evidence>
<keyword evidence="6 8" id="KW-0472">Membrane</keyword>
<keyword evidence="4 8" id="KW-0812">Transmembrane</keyword>
<evidence type="ECO:0000313" key="12">
    <source>
        <dbReference type="Proteomes" id="UP001595607"/>
    </source>
</evidence>
<evidence type="ECO:0000259" key="10">
    <source>
        <dbReference type="Pfam" id="PF00909"/>
    </source>
</evidence>
<reference evidence="12" key="1">
    <citation type="journal article" date="2019" name="Int. J. Syst. Evol. Microbiol.">
        <title>The Global Catalogue of Microorganisms (GCM) 10K type strain sequencing project: providing services to taxonomists for standard genome sequencing and annotation.</title>
        <authorList>
            <consortium name="The Broad Institute Genomics Platform"/>
            <consortium name="The Broad Institute Genome Sequencing Center for Infectious Disease"/>
            <person name="Wu L."/>
            <person name="Ma J."/>
        </authorList>
    </citation>
    <scope>NUCLEOTIDE SEQUENCE [LARGE SCALE GENOMIC DNA]</scope>
    <source>
        <strain evidence="12">KCTC 22245</strain>
    </source>
</reference>
<dbReference type="InterPro" id="IPR019879">
    <property type="entry name" value="Ammonium_transptr_marine"/>
</dbReference>
<dbReference type="InterPro" id="IPR029020">
    <property type="entry name" value="Ammonium/urea_transptr"/>
</dbReference>
<feature type="transmembrane region" description="Helical" evidence="8">
    <location>
        <begin position="39"/>
        <end position="65"/>
    </location>
</feature>